<keyword evidence="2" id="KW-0413">Isomerase</keyword>
<dbReference type="EMBL" id="PVWQ01000002">
    <property type="protein sequence ID" value="RDW90301.1"/>
    <property type="molecule type" value="Genomic_DNA"/>
</dbReference>
<dbReference type="GO" id="GO:0047661">
    <property type="term" value="F:amino-acid racemase activity"/>
    <property type="evidence" value="ECO:0007669"/>
    <property type="project" value="InterPro"/>
</dbReference>
<comment type="similarity">
    <text evidence="1">Belongs to the aspartate/glutamate racemases family.</text>
</comment>
<dbReference type="STRING" id="1810919.A0A3D8SVW6"/>
<dbReference type="InterPro" id="IPR001920">
    <property type="entry name" value="Asp/Glu_race"/>
</dbReference>
<dbReference type="NCBIfam" id="TIGR00035">
    <property type="entry name" value="asp_race"/>
    <property type="match status" value="1"/>
</dbReference>
<dbReference type="Pfam" id="PF01177">
    <property type="entry name" value="Asp_Glu_race"/>
    <property type="match status" value="1"/>
</dbReference>
<dbReference type="RefSeq" id="XP_026607255.1">
    <property type="nucleotide sequence ID" value="XM_026744092.1"/>
</dbReference>
<dbReference type="InterPro" id="IPR004380">
    <property type="entry name" value="Asp_race"/>
</dbReference>
<dbReference type="OrthoDB" id="187836at2759"/>
<dbReference type="Proteomes" id="UP000256690">
    <property type="component" value="Unassembled WGS sequence"/>
</dbReference>
<gene>
    <name evidence="3" type="ORF">DSM5745_02076</name>
</gene>
<sequence>MKTIGLIGGLAWPSTITYYTTINRLVSQSLGPHHSARLILAQTDFHPLLHFIRSKDWPSLAKELLALCKQLENAGADFIVIACNTVHKVLPLIEDEISLPVVHIVDATVDKIQELGIPKVGLIGSPLTMTDGYFVERLVERGVEVVVPDDSDRRMIHRALGEEFALGIFLPETRERFLAVIGRLVERGAEGVVLGCTEFGRLFETGESEEGVLLIGTAEVHCEVAVKVALA</sequence>
<keyword evidence="4" id="KW-1185">Reference proteome</keyword>
<proteinExistence type="inferred from homology"/>
<comment type="caution">
    <text evidence="3">The sequence shown here is derived from an EMBL/GenBank/DDBJ whole genome shotgun (WGS) entry which is preliminary data.</text>
</comment>
<reference evidence="3 4" key="1">
    <citation type="journal article" date="2018" name="IMA Fungus">
        <title>IMA Genome-F 9: Draft genome sequence of Annulohypoxylon stygium, Aspergillus mulundensis, Berkeleyomyces basicola (syn. Thielaviopsis basicola), Ceratocystis smalleyi, two Cercospora beticola strains, Coleophoma cylindrospora, Fusarium fracticaudum, Phialophora cf. hyalina, and Morchella septimelata.</title>
        <authorList>
            <person name="Wingfield B.D."/>
            <person name="Bills G.F."/>
            <person name="Dong Y."/>
            <person name="Huang W."/>
            <person name="Nel W.J."/>
            <person name="Swalarsk-Parry B.S."/>
            <person name="Vaghefi N."/>
            <person name="Wilken P.M."/>
            <person name="An Z."/>
            <person name="de Beer Z.W."/>
            <person name="De Vos L."/>
            <person name="Chen L."/>
            <person name="Duong T.A."/>
            <person name="Gao Y."/>
            <person name="Hammerbacher A."/>
            <person name="Kikkert J.R."/>
            <person name="Li Y."/>
            <person name="Li H."/>
            <person name="Li K."/>
            <person name="Li Q."/>
            <person name="Liu X."/>
            <person name="Ma X."/>
            <person name="Naidoo K."/>
            <person name="Pethybridge S.J."/>
            <person name="Sun J."/>
            <person name="Steenkamp E.T."/>
            <person name="van der Nest M.A."/>
            <person name="van Wyk S."/>
            <person name="Wingfield M.J."/>
            <person name="Xiong C."/>
            <person name="Yue Q."/>
            <person name="Zhang X."/>
        </authorList>
    </citation>
    <scope>NUCLEOTIDE SEQUENCE [LARGE SCALE GENOMIC DNA]</scope>
    <source>
        <strain evidence="3 4">DSM 5745</strain>
    </source>
</reference>
<evidence type="ECO:0000313" key="3">
    <source>
        <dbReference type="EMBL" id="RDW90301.1"/>
    </source>
</evidence>
<organism evidence="3 4">
    <name type="scientific">Aspergillus mulundensis</name>
    <dbReference type="NCBI Taxonomy" id="1810919"/>
    <lineage>
        <taxon>Eukaryota</taxon>
        <taxon>Fungi</taxon>
        <taxon>Dikarya</taxon>
        <taxon>Ascomycota</taxon>
        <taxon>Pezizomycotina</taxon>
        <taxon>Eurotiomycetes</taxon>
        <taxon>Eurotiomycetidae</taxon>
        <taxon>Eurotiales</taxon>
        <taxon>Aspergillaceae</taxon>
        <taxon>Aspergillus</taxon>
        <taxon>Aspergillus subgen. Nidulantes</taxon>
    </lineage>
</organism>
<dbReference type="SUPFAM" id="SSF53681">
    <property type="entry name" value="Aspartate/glutamate racemase"/>
    <property type="match status" value="2"/>
</dbReference>
<dbReference type="PANTHER" id="PTHR21198">
    <property type="entry name" value="GLUTAMATE RACEMASE"/>
    <property type="match status" value="1"/>
</dbReference>
<name>A0A3D8SVW6_9EURO</name>
<evidence type="ECO:0008006" key="5">
    <source>
        <dbReference type="Google" id="ProtNLM"/>
    </source>
</evidence>
<evidence type="ECO:0000256" key="2">
    <source>
        <dbReference type="ARBA" id="ARBA00023235"/>
    </source>
</evidence>
<dbReference type="AlphaFoldDB" id="A0A3D8SVW6"/>
<dbReference type="GeneID" id="38112446"/>
<protein>
    <recommendedName>
        <fullName evidence="5">Aspartate racemase</fullName>
    </recommendedName>
</protein>
<dbReference type="Gene3D" id="3.40.50.1860">
    <property type="match status" value="2"/>
</dbReference>
<dbReference type="InterPro" id="IPR015942">
    <property type="entry name" value="Asp/Glu/hydantoin_racemase"/>
</dbReference>
<accession>A0A3D8SVW6</accession>
<dbReference type="PANTHER" id="PTHR21198:SF7">
    <property type="entry name" value="ASPARTATE-GLUTAMATE RACEMASE FAMILY"/>
    <property type="match status" value="1"/>
</dbReference>
<evidence type="ECO:0000256" key="1">
    <source>
        <dbReference type="ARBA" id="ARBA00007847"/>
    </source>
</evidence>
<evidence type="ECO:0000313" key="4">
    <source>
        <dbReference type="Proteomes" id="UP000256690"/>
    </source>
</evidence>